<dbReference type="AlphaFoldDB" id="A0A8T0TMB5"/>
<accession>A0A8T0TMB5</accession>
<sequence length="78" mass="8275">MQNEQREGTHEEAPLAHLQVLHLWPKGTASIHHAPTLVCLRAVEQSSQITAVVPLATSYTNPNACSCGCCPATSCHGA</sequence>
<protein>
    <submittedName>
        <fullName evidence="1">Uncharacterized protein</fullName>
    </submittedName>
</protein>
<evidence type="ECO:0000313" key="1">
    <source>
        <dbReference type="EMBL" id="KAG2611337.1"/>
    </source>
</evidence>
<gene>
    <name evidence="1" type="ORF">PVAP13_4KG131000</name>
</gene>
<comment type="caution">
    <text evidence="1">The sequence shown here is derived from an EMBL/GenBank/DDBJ whole genome shotgun (WGS) entry which is preliminary data.</text>
</comment>
<organism evidence="1 2">
    <name type="scientific">Panicum virgatum</name>
    <name type="common">Blackwell switchgrass</name>
    <dbReference type="NCBI Taxonomy" id="38727"/>
    <lineage>
        <taxon>Eukaryota</taxon>
        <taxon>Viridiplantae</taxon>
        <taxon>Streptophyta</taxon>
        <taxon>Embryophyta</taxon>
        <taxon>Tracheophyta</taxon>
        <taxon>Spermatophyta</taxon>
        <taxon>Magnoliopsida</taxon>
        <taxon>Liliopsida</taxon>
        <taxon>Poales</taxon>
        <taxon>Poaceae</taxon>
        <taxon>PACMAD clade</taxon>
        <taxon>Panicoideae</taxon>
        <taxon>Panicodae</taxon>
        <taxon>Paniceae</taxon>
        <taxon>Panicinae</taxon>
        <taxon>Panicum</taxon>
        <taxon>Panicum sect. Hiantes</taxon>
    </lineage>
</organism>
<reference evidence="1" key="1">
    <citation type="submission" date="2020-05" db="EMBL/GenBank/DDBJ databases">
        <title>WGS assembly of Panicum virgatum.</title>
        <authorList>
            <person name="Lovell J.T."/>
            <person name="Jenkins J."/>
            <person name="Shu S."/>
            <person name="Juenger T.E."/>
            <person name="Schmutz J."/>
        </authorList>
    </citation>
    <scope>NUCLEOTIDE SEQUENCE</scope>
    <source>
        <strain evidence="1">AP13</strain>
    </source>
</reference>
<name>A0A8T0TMB5_PANVG</name>
<dbReference type="EMBL" id="CM029043">
    <property type="protein sequence ID" value="KAG2611337.1"/>
    <property type="molecule type" value="Genomic_DNA"/>
</dbReference>
<dbReference type="Proteomes" id="UP000823388">
    <property type="component" value="Chromosome 4K"/>
</dbReference>
<proteinExistence type="predicted"/>
<evidence type="ECO:0000313" key="2">
    <source>
        <dbReference type="Proteomes" id="UP000823388"/>
    </source>
</evidence>
<keyword evidence="2" id="KW-1185">Reference proteome</keyword>